<sequence>MLNLDRSDRRLLAAKLAAIGRSQAIIEFAPDGTILTANEHFLRTMGYTLAEIQGAHHGMFVDPAERDSAEYRAFWASLKRGEYQAQSFRRLAKGGREVWIQASYNPVLDRRGATVSIIKIATDITDQTRESADHRGQIAAIAKSQAVIEFEMDGTIRWANDNFLKTMGYDLSEIQGRHHSIFVAPEERQSAAYRTFWESLARGEFHAGEYCRFGKGRREVWIQATYNPICDLAGRPFKVVKFASDVTEMKLRYADHAGQIAAIGKSQAVIEFDLDGTIRWANDNFLQAVGYALSEIQGRHHRMFVAPEERDSPAYAAFWDRLRAGNFESGEYSRIGKGGREIWIQATYNPILDLNGRPFKVVKYASDVTQQVIARKRAQHVQQMMESVAAGSEQLNASVSEIASSMVKSKSTTTEAFNLVMSAHAATEKLAKATRAMGGIVDVINDITGQINLLALNASIESARAGAAGKGFAVVASEVKTLAGQARSATDQITGEIEGVQAVSGEVVGALDAIRHSMQTVLEYVTSTASAVEEQSSVANDMSQNMQQAAAQATRIGA</sequence>
<keyword evidence="1" id="KW-0807">Transducer</keyword>
<evidence type="ECO:0000259" key="4">
    <source>
        <dbReference type="PROSITE" id="PS50113"/>
    </source>
</evidence>
<dbReference type="Pfam" id="PF08447">
    <property type="entry name" value="PAS_3"/>
    <property type="match status" value="3"/>
</dbReference>
<name>A0ABV7L0G5_9PROT</name>
<dbReference type="SMART" id="SM00086">
    <property type="entry name" value="PAC"/>
    <property type="match status" value="3"/>
</dbReference>
<evidence type="ECO:0000259" key="2">
    <source>
        <dbReference type="PROSITE" id="PS50111"/>
    </source>
</evidence>
<comment type="caution">
    <text evidence="5">The sequence shown here is derived from an EMBL/GenBank/DDBJ whole genome shotgun (WGS) entry which is preliminary data.</text>
</comment>
<evidence type="ECO:0000313" key="5">
    <source>
        <dbReference type="EMBL" id="MFC3228095.1"/>
    </source>
</evidence>
<dbReference type="InterPro" id="IPR001610">
    <property type="entry name" value="PAC"/>
</dbReference>
<dbReference type="SUPFAM" id="SSF55785">
    <property type="entry name" value="PYP-like sensor domain (PAS domain)"/>
    <property type="match status" value="3"/>
</dbReference>
<dbReference type="InterPro" id="IPR000014">
    <property type="entry name" value="PAS"/>
</dbReference>
<reference evidence="6" key="1">
    <citation type="journal article" date="2019" name="Int. J. Syst. Evol. Microbiol.">
        <title>The Global Catalogue of Microorganisms (GCM) 10K type strain sequencing project: providing services to taxonomists for standard genome sequencing and annotation.</title>
        <authorList>
            <consortium name="The Broad Institute Genomics Platform"/>
            <consortium name="The Broad Institute Genome Sequencing Center for Infectious Disease"/>
            <person name="Wu L."/>
            <person name="Ma J."/>
        </authorList>
    </citation>
    <scope>NUCLEOTIDE SEQUENCE [LARGE SCALE GENOMIC DNA]</scope>
    <source>
        <strain evidence="6">KCTC 42964</strain>
    </source>
</reference>
<feature type="domain" description="PAS" evidence="3">
    <location>
        <begin position="269"/>
        <end position="311"/>
    </location>
</feature>
<dbReference type="NCBIfam" id="TIGR00229">
    <property type="entry name" value="sensory_box"/>
    <property type="match status" value="3"/>
</dbReference>
<gene>
    <name evidence="5" type="ORF">ACFOGJ_12685</name>
</gene>
<dbReference type="EMBL" id="JBHRTR010000027">
    <property type="protein sequence ID" value="MFC3228095.1"/>
    <property type="molecule type" value="Genomic_DNA"/>
</dbReference>
<dbReference type="InterPro" id="IPR004089">
    <property type="entry name" value="MCPsignal_dom"/>
</dbReference>
<dbReference type="Gene3D" id="1.10.287.950">
    <property type="entry name" value="Methyl-accepting chemotaxis protein"/>
    <property type="match status" value="1"/>
</dbReference>
<accession>A0ABV7L0G5</accession>
<dbReference type="SMART" id="SM00283">
    <property type="entry name" value="MA"/>
    <property type="match status" value="1"/>
</dbReference>
<dbReference type="RefSeq" id="WP_379900885.1">
    <property type="nucleotide sequence ID" value="NZ_JBHRTR010000027.1"/>
</dbReference>
<dbReference type="PANTHER" id="PTHR24422:SF10">
    <property type="entry name" value="CHEMOTAXIS PROTEIN METHYLTRANSFERASE 2"/>
    <property type="match status" value="1"/>
</dbReference>
<dbReference type="Gene3D" id="3.30.450.20">
    <property type="entry name" value="PAS domain"/>
    <property type="match status" value="3"/>
</dbReference>
<evidence type="ECO:0000259" key="3">
    <source>
        <dbReference type="PROSITE" id="PS50112"/>
    </source>
</evidence>
<feature type="domain" description="PAC" evidence="4">
    <location>
        <begin position="84"/>
        <end position="136"/>
    </location>
</feature>
<feature type="domain" description="PAS" evidence="3">
    <location>
        <begin position="147"/>
        <end position="203"/>
    </location>
</feature>
<evidence type="ECO:0000256" key="1">
    <source>
        <dbReference type="PROSITE-ProRule" id="PRU00284"/>
    </source>
</evidence>
<dbReference type="Proteomes" id="UP001595528">
    <property type="component" value="Unassembled WGS sequence"/>
</dbReference>
<dbReference type="PANTHER" id="PTHR24422">
    <property type="entry name" value="CHEMOTAXIS PROTEIN METHYLTRANSFERASE"/>
    <property type="match status" value="1"/>
</dbReference>
<feature type="domain" description="Methyl-accepting transducer" evidence="2">
    <location>
        <begin position="385"/>
        <end position="558"/>
    </location>
</feature>
<dbReference type="PROSITE" id="PS50111">
    <property type="entry name" value="CHEMOTAXIS_TRANSDUC_2"/>
    <property type="match status" value="1"/>
</dbReference>
<dbReference type="CDD" id="cd00130">
    <property type="entry name" value="PAS"/>
    <property type="match status" value="3"/>
</dbReference>
<dbReference type="InterPro" id="IPR035965">
    <property type="entry name" value="PAS-like_dom_sf"/>
</dbReference>
<dbReference type="PRINTS" id="PR00260">
    <property type="entry name" value="CHEMTRNSDUCR"/>
</dbReference>
<protein>
    <submittedName>
        <fullName evidence="5">PAS domain-containing protein</fullName>
    </submittedName>
</protein>
<dbReference type="PROSITE" id="PS50112">
    <property type="entry name" value="PAS"/>
    <property type="match status" value="2"/>
</dbReference>
<dbReference type="InterPro" id="IPR050903">
    <property type="entry name" value="Bact_Chemotaxis_MeTrfase"/>
</dbReference>
<dbReference type="PROSITE" id="PS50113">
    <property type="entry name" value="PAC"/>
    <property type="match status" value="2"/>
</dbReference>
<evidence type="ECO:0000313" key="6">
    <source>
        <dbReference type="Proteomes" id="UP001595528"/>
    </source>
</evidence>
<dbReference type="SMART" id="SM00091">
    <property type="entry name" value="PAS"/>
    <property type="match status" value="3"/>
</dbReference>
<dbReference type="InterPro" id="IPR013655">
    <property type="entry name" value="PAS_fold_3"/>
</dbReference>
<dbReference type="InterPro" id="IPR004090">
    <property type="entry name" value="Chemotax_Me-accpt_rcpt"/>
</dbReference>
<proteinExistence type="predicted"/>
<feature type="domain" description="PAC" evidence="4">
    <location>
        <begin position="328"/>
        <end position="380"/>
    </location>
</feature>
<dbReference type="Pfam" id="PF00015">
    <property type="entry name" value="MCPsignal"/>
    <property type="match status" value="1"/>
</dbReference>
<dbReference type="InterPro" id="IPR000700">
    <property type="entry name" value="PAS-assoc_C"/>
</dbReference>
<keyword evidence="6" id="KW-1185">Reference proteome</keyword>
<dbReference type="SUPFAM" id="SSF58104">
    <property type="entry name" value="Methyl-accepting chemotaxis protein (MCP) signaling domain"/>
    <property type="match status" value="1"/>
</dbReference>
<organism evidence="5 6">
    <name type="scientific">Marinibaculum pumilum</name>
    <dbReference type="NCBI Taxonomy" id="1766165"/>
    <lineage>
        <taxon>Bacteria</taxon>
        <taxon>Pseudomonadati</taxon>
        <taxon>Pseudomonadota</taxon>
        <taxon>Alphaproteobacteria</taxon>
        <taxon>Rhodospirillales</taxon>
        <taxon>Rhodospirillaceae</taxon>
        <taxon>Marinibaculum</taxon>
    </lineage>
</organism>